<dbReference type="HAMAP" id="MF_00095">
    <property type="entry name" value="SfsA"/>
    <property type="match status" value="1"/>
</dbReference>
<dbReference type="EMBL" id="JH767160">
    <property type="protein sequence ID" value="EQC33101.1"/>
    <property type="molecule type" value="Genomic_DNA"/>
</dbReference>
<sequence>MLQRISLVTMAATRRRLRSSSSATKELLGDLVDAPKKPKRAPKAASVDAIAKERTPPKRAKAAAAKPGKSLEIVALAADADARVVYTYPRLVQGKLLKRYKRFLADIQLANDEVVTVHCPNTGPMVGLLDMPLANVQLSLSDNPKRKYAHTLEQIQVDNGQGLEWVGVHSTSANAMVGNALRHGWLPDVVGHARITKISAEVKHTAHSRIDFVVETDAKTYYIEVKSVTLLTENGRAVFPDTVSTRAQKHVEELIALQASHGTSIQPTIVFVIQRRDSSSFAPSTAHDPAFAALCARAKAAGVHLFAYACELMTPTSESGHVVLLPGPLPVITDD</sequence>
<keyword evidence="5" id="KW-1185">Reference proteome</keyword>
<dbReference type="RefSeq" id="XP_008613224.1">
    <property type="nucleotide sequence ID" value="XM_008615002.1"/>
</dbReference>
<evidence type="ECO:0000259" key="2">
    <source>
        <dbReference type="Pfam" id="PF03749"/>
    </source>
</evidence>
<dbReference type="Proteomes" id="UP000030762">
    <property type="component" value="Unassembled WGS sequence"/>
</dbReference>
<reference evidence="4 5" key="1">
    <citation type="submission" date="2012-04" db="EMBL/GenBank/DDBJ databases">
        <title>The Genome Sequence of Saprolegnia declina VS20.</title>
        <authorList>
            <consortium name="The Broad Institute Genome Sequencing Platform"/>
            <person name="Russ C."/>
            <person name="Nusbaum C."/>
            <person name="Tyler B."/>
            <person name="van West P."/>
            <person name="Dieguez-Uribeondo J."/>
            <person name="de Bruijn I."/>
            <person name="Tripathy S."/>
            <person name="Jiang R."/>
            <person name="Young S.K."/>
            <person name="Zeng Q."/>
            <person name="Gargeya S."/>
            <person name="Fitzgerald M."/>
            <person name="Haas B."/>
            <person name="Abouelleil A."/>
            <person name="Alvarado L."/>
            <person name="Arachchi H.M."/>
            <person name="Berlin A."/>
            <person name="Chapman S.B."/>
            <person name="Goldberg J."/>
            <person name="Griggs A."/>
            <person name="Gujja S."/>
            <person name="Hansen M."/>
            <person name="Howarth C."/>
            <person name="Imamovic A."/>
            <person name="Larimer J."/>
            <person name="McCowen C."/>
            <person name="Montmayeur A."/>
            <person name="Murphy C."/>
            <person name="Neiman D."/>
            <person name="Pearson M."/>
            <person name="Priest M."/>
            <person name="Roberts A."/>
            <person name="Saif S."/>
            <person name="Shea T."/>
            <person name="Sisk P."/>
            <person name="Sykes S."/>
            <person name="Wortman J."/>
            <person name="Nusbaum C."/>
            <person name="Birren B."/>
        </authorList>
    </citation>
    <scope>NUCLEOTIDE SEQUENCE [LARGE SCALE GENOMIC DNA]</scope>
    <source>
        <strain evidence="4 5">VS20</strain>
    </source>
</reference>
<evidence type="ECO:0000313" key="5">
    <source>
        <dbReference type="Proteomes" id="UP000030762"/>
    </source>
</evidence>
<feature type="domain" description="Sugar fermentation stimulation protein C-terminal" evidence="2">
    <location>
        <begin position="173"/>
        <end position="312"/>
    </location>
</feature>
<dbReference type="Gene3D" id="2.40.50.580">
    <property type="match status" value="1"/>
</dbReference>
<evidence type="ECO:0000256" key="1">
    <source>
        <dbReference type="SAM" id="MobiDB-lite"/>
    </source>
</evidence>
<evidence type="ECO:0008006" key="6">
    <source>
        <dbReference type="Google" id="ProtNLM"/>
    </source>
</evidence>
<proteinExistence type="inferred from homology"/>
<dbReference type="eggNOG" id="ENOG502S0XH">
    <property type="taxonomic scope" value="Eukaryota"/>
</dbReference>
<dbReference type="InterPro" id="IPR040452">
    <property type="entry name" value="SfsA_C"/>
</dbReference>
<dbReference type="Gene3D" id="3.40.1350.60">
    <property type="match status" value="1"/>
</dbReference>
<dbReference type="AlphaFoldDB" id="T0QED4"/>
<dbReference type="Pfam" id="PF17746">
    <property type="entry name" value="SfsA_N"/>
    <property type="match status" value="1"/>
</dbReference>
<accession>T0QED4</accession>
<dbReference type="CDD" id="cd22359">
    <property type="entry name" value="SfsA-like_bacterial"/>
    <property type="match status" value="1"/>
</dbReference>
<dbReference type="GeneID" id="19949816"/>
<dbReference type="STRING" id="1156394.T0QED4"/>
<name>T0QED4_SAPDV</name>
<dbReference type="VEuPathDB" id="FungiDB:SDRG_09089"/>
<dbReference type="InterPro" id="IPR041465">
    <property type="entry name" value="SfsA_N"/>
</dbReference>
<evidence type="ECO:0000313" key="4">
    <source>
        <dbReference type="EMBL" id="EQC33101.1"/>
    </source>
</evidence>
<evidence type="ECO:0000259" key="3">
    <source>
        <dbReference type="Pfam" id="PF17746"/>
    </source>
</evidence>
<protein>
    <recommendedName>
        <fullName evidence="6">Sugar fermentation stimulation protein homolog</fullName>
    </recommendedName>
</protein>
<dbReference type="InParanoid" id="T0QED4"/>
<dbReference type="InterPro" id="IPR005224">
    <property type="entry name" value="SfsA"/>
</dbReference>
<feature type="region of interest" description="Disordered" evidence="1">
    <location>
        <begin position="34"/>
        <end position="59"/>
    </location>
</feature>
<dbReference type="Pfam" id="PF03749">
    <property type="entry name" value="SfsA"/>
    <property type="match status" value="1"/>
</dbReference>
<feature type="domain" description="SfsA N-terminal OB" evidence="3">
    <location>
        <begin position="97"/>
        <end position="168"/>
    </location>
</feature>
<organism evidence="4 5">
    <name type="scientific">Saprolegnia diclina (strain VS20)</name>
    <dbReference type="NCBI Taxonomy" id="1156394"/>
    <lineage>
        <taxon>Eukaryota</taxon>
        <taxon>Sar</taxon>
        <taxon>Stramenopiles</taxon>
        <taxon>Oomycota</taxon>
        <taxon>Saprolegniomycetes</taxon>
        <taxon>Saprolegniales</taxon>
        <taxon>Saprolegniaceae</taxon>
        <taxon>Saprolegnia</taxon>
    </lineage>
</organism>
<gene>
    <name evidence="4" type="ORF">SDRG_09089</name>
</gene>
<dbReference type="OrthoDB" id="199134at2759"/>
<dbReference type="PANTHER" id="PTHR30545:SF2">
    <property type="entry name" value="SUGAR FERMENTATION STIMULATION PROTEIN A"/>
    <property type="match status" value="1"/>
</dbReference>
<dbReference type="PANTHER" id="PTHR30545">
    <property type="entry name" value="SUGAR FERMENTATION STIMULATION PROTEIN A"/>
    <property type="match status" value="1"/>
</dbReference>
<dbReference type="OMA" id="LFAYACE"/>
<dbReference type="GO" id="GO:0003677">
    <property type="term" value="F:DNA binding"/>
    <property type="evidence" value="ECO:0007669"/>
    <property type="project" value="InterPro"/>
</dbReference>
<dbReference type="NCBIfam" id="TIGR00230">
    <property type="entry name" value="sfsA"/>
    <property type="match status" value="1"/>
</dbReference>